<reference evidence="2" key="1">
    <citation type="submission" date="2016-10" db="EMBL/GenBank/DDBJ databases">
        <authorList>
            <person name="Varghese N."/>
            <person name="Submissions S."/>
        </authorList>
    </citation>
    <scope>NUCLEOTIDE SEQUENCE [LARGE SCALE GENOMIC DNA]</scope>
    <source>
        <strain evidence="2">DSM 28881</strain>
    </source>
</reference>
<dbReference type="RefSeq" id="WP_090839138.1">
    <property type="nucleotide sequence ID" value="NZ_FORM01000004.1"/>
</dbReference>
<dbReference type="EMBL" id="FORM01000004">
    <property type="protein sequence ID" value="SFJ06478.1"/>
    <property type="molecule type" value="Genomic_DNA"/>
</dbReference>
<evidence type="ECO:0000313" key="2">
    <source>
        <dbReference type="Proteomes" id="UP000199559"/>
    </source>
</evidence>
<proteinExistence type="predicted"/>
<evidence type="ECO:0000313" key="1">
    <source>
        <dbReference type="EMBL" id="SFJ06478.1"/>
    </source>
</evidence>
<protein>
    <submittedName>
        <fullName evidence="1">Putative zinc-or iron-chelating domain-containing protein</fullName>
    </submittedName>
</protein>
<keyword evidence="2" id="KW-1185">Reference proteome</keyword>
<accession>A0A1I3NAX8</accession>
<name>A0A1I3NAX8_9FLAO</name>
<dbReference type="STRING" id="1144750.SAMN05443431_10487"/>
<dbReference type="Proteomes" id="UP000199559">
    <property type="component" value="Unassembled WGS sequence"/>
</dbReference>
<sequence>MSIERRVRLVEALFETLDTQISTFQNKTTLHCATGCGKCCTNPTMEASPLEFLPFAFHLFLNGQAETTLKTLNTKSKHSICHIYSPLNLVDSALGRCSNYKYRGLVCRLFGYAASNDKYGQKRMVTCKIIKENQKETLQDTAEAINNGLYIPMFTEYYMQLSQIDFTMGNVIVPINRALKLAIEEVLQYYAYRPFPSGLVNIA</sequence>
<dbReference type="InterPro" id="IPR005358">
    <property type="entry name" value="Puta_zinc/iron-chelating_dom"/>
</dbReference>
<dbReference type="Pfam" id="PF03692">
    <property type="entry name" value="CxxCxxCC"/>
    <property type="match status" value="1"/>
</dbReference>
<dbReference type="AlphaFoldDB" id="A0A1I3NAX8"/>
<gene>
    <name evidence="1" type="ORF">SAMN05443431_10487</name>
</gene>
<organism evidence="1 2">
    <name type="scientific">Olleya namhaensis</name>
    <dbReference type="NCBI Taxonomy" id="1144750"/>
    <lineage>
        <taxon>Bacteria</taxon>
        <taxon>Pseudomonadati</taxon>
        <taxon>Bacteroidota</taxon>
        <taxon>Flavobacteriia</taxon>
        <taxon>Flavobacteriales</taxon>
        <taxon>Flavobacteriaceae</taxon>
    </lineage>
</organism>